<comment type="caution">
    <text evidence="2">The sequence shown here is derived from an EMBL/GenBank/DDBJ whole genome shotgun (WGS) entry which is preliminary data.</text>
</comment>
<sequence>MDKTDLTLFWQQVTQSQLLVEDGLSLAYCFARHPQSNKAIVVSNGRVESYLKYQETLYDLYQQGYSVYAIDHIGQGLSSRLTRNPHKGHIDRFSRYVDHFEHFIEHVVKPAKHSQLFLLGHSMGSAIGTLYLERHQAVFSAAVFCAPMYGIKLPLPRRFILWLAKTLNNYAPGKEPNYVLGGHNYQPVTFEKNQLTHSTERYERLLQLYQQYPQIQLGSPTNQWLHESLLASERARQIAASNSTTPLLILQAGNDQIVDNKAQHRAIGAMTQLKVIAHASHELLIEKDSYRDAALQQFFGFIDCHALAAEIPALTAQ</sequence>
<organism evidence="2 3">
    <name type="scientific">Shewanella fodinae</name>
    <dbReference type="NCBI Taxonomy" id="552357"/>
    <lineage>
        <taxon>Bacteria</taxon>
        <taxon>Pseudomonadati</taxon>
        <taxon>Pseudomonadota</taxon>
        <taxon>Gammaproteobacteria</taxon>
        <taxon>Alteromonadales</taxon>
        <taxon>Shewanellaceae</taxon>
        <taxon>Shewanella</taxon>
    </lineage>
</organism>
<dbReference type="SUPFAM" id="SSF53474">
    <property type="entry name" value="alpha/beta-Hydrolases"/>
    <property type="match status" value="1"/>
</dbReference>
<dbReference type="RefSeq" id="WP_133038310.1">
    <property type="nucleotide sequence ID" value="NZ_SLWF01000005.1"/>
</dbReference>
<accession>A0A4R2FDY3</accession>
<evidence type="ECO:0000259" key="1">
    <source>
        <dbReference type="Pfam" id="PF12146"/>
    </source>
</evidence>
<name>A0A4R2FDY3_9GAMM</name>
<evidence type="ECO:0000313" key="3">
    <source>
        <dbReference type="Proteomes" id="UP000294832"/>
    </source>
</evidence>
<dbReference type="EMBL" id="SLWF01000005">
    <property type="protein sequence ID" value="TCN87146.1"/>
    <property type="molecule type" value="Genomic_DNA"/>
</dbReference>
<protein>
    <submittedName>
        <fullName evidence="2">Lysophospholipase</fullName>
    </submittedName>
</protein>
<evidence type="ECO:0000313" key="2">
    <source>
        <dbReference type="EMBL" id="TCN87146.1"/>
    </source>
</evidence>
<gene>
    <name evidence="2" type="ORF">EDC91_105149</name>
</gene>
<keyword evidence="3" id="KW-1185">Reference proteome</keyword>
<dbReference type="InterPro" id="IPR051044">
    <property type="entry name" value="MAG_DAG_Lipase"/>
</dbReference>
<dbReference type="OrthoDB" id="9788260at2"/>
<feature type="domain" description="Serine aminopeptidase S33" evidence="1">
    <location>
        <begin position="36"/>
        <end position="288"/>
    </location>
</feature>
<proteinExistence type="predicted"/>
<dbReference type="AlphaFoldDB" id="A0A4R2FDY3"/>
<dbReference type="InterPro" id="IPR022742">
    <property type="entry name" value="Hydrolase_4"/>
</dbReference>
<dbReference type="Pfam" id="PF12146">
    <property type="entry name" value="Hydrolase_4"/>
    <property type="match status" value="1"/>
</dbReference>
<dbReference type="PANTHER" id="PTHR11614">
    <property type="entry name" value="PHOSPHOLIPASE-RELATED"/>
    <property type="match status" value="1"/>
</dbReference>
<dbReference type="InterPro" id="IPR029058">
    <property type="entry name" value="AB_hydrolase_fold"/>
</dbReference>
<dbReference type="Gene3D" id="3.40.50.1820">
    <property type="entry name" value="alpha/beta hydrolase"/>
    <property type="match status" value="1"/>
</dbReference>
<dbReference type="Proteomes" id="UP000294832">
    <property type="component" value="Unassembled WGS sequence"/>
</dbReference>
<reference evidence="2 3" key="1">
    <citation type="submission" date="2019-03" db="EMBL/GenBank/DDBJ databases">
        <title>Freshwater and sediment microbial communities from various areas in North America, analyzing microbe dynamics in response to fracking.</title>
        <authorList>
            <person name="Lamendella R."/>
        </authorList>
    </citation>
    <scope>NUCLEOTIDE SEQUENCE [LARGE SCALE GENOMIC DNA]</scope>
    <source>
        <strain evidence="2 3">74A</strain>
    </source>
</reference>